<evidence type="ECO:0000313" key="2">
    <source>
        <dbReference type="EMBL" id="BAH32389.1"/>
    </source>
</evidence>
<reference evidence="2 3" key="2">
    <citation type="journal article" date="2006" name="Environ. Microbiol.">
        <title>Sequence analysis of three plasmids harboured in Rhodococcus erythropolis strain PR4.</title>
        <authorList>
            <person name="Sekine M."/>
            <person name="Tanikawa S."/>
            <person name="Omata S."/>
            <person name="Saito M."/>
            <person name="Fujisawa T."/>
            <person name="Tsukatani N."/>
            <person name="Tajima T."/>
            <person name="Sekigawa T."/>
            <person name="Kosugi H."/>
            <person name="Matsuo Y."/>
            <person name="Nishiko R."/>
            <person name="Imamura K."/>
            <person name="Ito M."/>
            <person name="Narita H."/>
            <person name="Tago S."/>
            <person name="Fujita N."/>
            <person name="Harayama S."/>
        </authorList>
    </citation>
    <scope>NUCLEOTIDE SEQUENCE [LARGE SCALE GENOMIC DNA]</scope>
    <source>
        <strain evidence="3">PR4 / NBRC 100887</strain>
    </source>
</reference>
<evidence type="ECO:0000256" key="1">
    <source>
        <dbReference type="SAM" id="Phobius"/>
    </source>
</evidence>
<dbReference type="EMBL" id="AP008957">
    <property type="protein sequence ID" value="BAH32389.1"/>
    <property type="molecule type" value="Genomic_DNA"/>
</dbReference>
<protein>
    <submittedName>
        <fullName evidence="2">Conserved hypothetical membrane protein</fullName>
    </submittedName>
</protein>
<dbReference type="HOGENOM" id="CLU_120441_0_0_11"/>
<accession>C0ZUZ4</accession>
<keyword evidence="1" id="KW-0472">Membrane</keyword>
<dbReference type="PANTHER" id="PTHR37309">
    <property type="entry name" value="SLR0284 PROTEIN"/>
    <property type="match status" value="1"/>
</dbReference>
<keyword evidence="1" id="KW-1133">Transmembrane helix</keyword>
<dbReference type="PANTHER" id="PTHR37309:SF1">
    <property type="entry name" value="SLR0284 PROTEIN"/>
    <property type="match status" value="1"/>
</dbReference>
<feature type="transmembrane region" description="Helical" evidence="1">
    <location>
        <begin position="106"/>
        <end position="128"/>
    </location>
</feature>
<evidence type="ECO:0000313" key="3">
    <source>
        <dbReference type="Proteomes" id="UP000002204"/>
    </source>
</evidence>
<gene>
    <name evidence="2" type="ordered locus">RER_16810</name>
</gene>
<dbReference type="AlphaFoldDB" id="C0ZUZ4"/>
<proteinExistence type="predicted"/>
<feature type="transmembrane region" description="Helical" evidence="1">
    <location>
        <begin position="9"/>
        <end position="33"/>
    </location>
</feature>
<name>C0ZUZ4_RHOE4</name>
<dbReference type="Pfam" id="PF04020">
    <property type="entry name" value="Phage_holin_4_2"/>
    <property type="match status" value="1"/>
</dbReference>
<feature type="transmembrane region" description="Helical" evidence="1">
    <location>
        <begin position="39"/>
        <end position="60"/>
    </location>
</feature>
<organism evidence="2 3">
    <name type="scientific">Rhodococcus erythropolis (strain PR4 / NBRC 100887)</name>
    <dbReference type="NCBI Taxonomy" id="234621"/>
    <lineage>
        <taxon>Bacteria</taxon>
        <taxon>Bacillati</taxon>
        <taxon>Actinomycetota</taxon>
        <taxon>Actinomycetes</taxon>
        <taxon>Mycobacteriales</taxon>
        <taxon>Nocardiaceae</taxon>
        <taxon>Rhodococcus</taxon>
        <taxon>Rhodococcus erythropolis group</taxon>
    </lineage>
</organism>
<dbReference type="Proteomes" id="UP000002204">
    <property type="component" value="Chromosome"/>
</dbReference>
<dbReference type="InterPro" id="IPR007165">
    <property type="entry name" value="Phage_holin_4_2"/>
</dbReference>
<keyword evidence="1" id="KW-0812">Transmembrane</keyword>
<dbReference type="KEGG" id="rer:RER_16810"/>
<feature type="transmembrane region" description="Helical" evidence="1">
    <location>
        <begin position="72"/>
        <end position="94"/>
    </location>
</feature>
<dbReference type="eggNOG" id="COG1950">
    <property type="taxonomic scope" value="Bacteria"/>
</dbReference>
<reference evidence="3" key="1">
    <citation type="submission" date="2005-03" db="EMBL/GenBank/DDBJ databases">
        <title>Comparison of the complete genome sequences of Rhodococcus erythropolis PR4 and Rhodococcus opacus B4.</title>
        <authorList>
            <person name="Takarada H."/>
            <person name="Sekine M."/>
            <person name="Hosoyama A."/>
            <person name="Yamada R."/>
            <person name="Fujisawa T."/>
            <person name="Omata S."/>
            <person name="Shimizu A."/>
            <person name="Tsukatani N."/>
            <person name="Tanikawa S."/>
            <person name="Fujita N."/>
            <person name="Harayama S."/>
        </authorList>
    </citation>
    <scope>NUCLEOTIDE SEQUENCE [LARGE SCALE GENOMIC DNA]</scope>
    <source>
        <strain evidence="3">PR4 / NBRC 100887</strain>
    </source>
</reference>
<sequence>MCQHSDMTFLARLIINGIAIWLASAWVTGITIANHDNGTWGTVLVIAVIALIFTVVNAFIKPVVQLLSLPLLILTLGLFTLVINALMLMLTAWISSGTSYGLTVDGFWTAVWGALIISIVNFLLSAFVPDNR</sequence>